<evidence type="ECO:0000313" key="1">
    <source>
        <dbReference type="EMBL" id="KAG8646306.1"/>
    </source>
</evidence>
<reference evidence="2" key="1">
    <citation type="journal article" date="2016" name="Nat. Biotechnol.">
        <title>Sequencing wild and cultivated cassava and related species reveals extensive interspecific hybridization and genetic diversity.</title>
        <authorList>
            <person name="Bredeson J.V."/>
            <person name="Lyons J.B."/>
            <person name="Prochnik S.E."/>
            <person name="Wu G.A."/>
            <person name="Ha C.M."/>
            <person name="Edsinger-Gonzales E."/>
            <person name="Grimwood J."/>
            <person name="Schmutz J."/>
            <person name="Rabbi I.Y."/>
            <person name="Egesi C."/>
            <person name="Nauluvula P."/>
            <person name="Lebot V."/>
            <person name="Ndunguru J."/>
            <person name="Mkamilo G."/>
            <person name="Bart R.S."/>
            <person name="Setter T.L."/>
            <person name="Gleadow R.M."/>
            <person name="Kulakow P."/>
            <person name="Ferguson M.E."/>
            <person name="Rounsley S."/>
            <person name="Rokhsar D.S."/>
        </authorList>
    </citation>
    <scope>NUCLEOTIDE SEQUENCE [LARGE SCALE GENOMIC DNA]</scope>
    <source>
        <strain evidence="2">cv. AM560-2</strain>
    </source>
</reference>
<dbReference type="Proteomes" id="UP000091857">
    <property type="component" value="Chromosome 10"/>
</dbReference>
<sequence>MTHLETKCNLICGRKEVAYLPNHSSLTFNLPSQPFSCYIIKQVICIIDNLSKPPYPVLHCKAFLLLLLSIHKYCFDGGESSLKLPKILFEAMHQTNFFRSN</sequence>
<gene>
    <name evidence="1" type="ORF">MANES_10G141850v8</name>
</gene>
<protein>
    <submittedName>
        <fullName evidence="1">Uncharacterized protein</fullName>
    </submittedName>
</protein>
<comment type="caution">
    <text evidence="1">The sequence shown here is derived from an EMBL/GenBank/DDBJ whole genome shotgun (WGS) entry which is preliminary data.</text>
</comment>
<evidence type="ECO:0000313" key="2">
    <source>
        <dbReference type="Proteomes" id="UP000091857"/>
    </source>
</evidence>
<keyword evidence="2" id="KW-1185">Reference proteome</keyword>
<proteinExistence type="predicted"/>
<dbReference type="EMBL" id="CM004396">
    <property type="protein sequence ID" value="KAG8646306.1"/>
    <property type="molecule type" value="Genomic_DNA"/>
</dbReference>
<name>A0ACB7H2A7_MANES</name>
<accession>A0ACB7H2A7</accession>
<organism evidence="1 2">
    <name type="scientific">Manihot esculenta</name>
    <name type="common">Cassava</name>
    <name type="synonym">Jatropha manihot</name>
    <dbReference type="NCBI Taxonomy" id="3983"/>
    <lineage>
        <taxon>Eukaryota</taxon>
        <taxon>Viridiplantae</taxon>
        <taxon>Streptophyta</taxon>
        <taxon>Embryophyta</taxon>
        <taxon>Tracheophyta</taxon>
        <taxon>Spermatophyta</taxon>
        <taxon>Magnoliopsida</taxon>
        <taxon>eudicotyledons</taxon>
        <taxon>Gunneridae</taxon>
        <taxon>Pentapetalae</taxon>
        <taxon>rosids</taxon>
        <taxon>fabids</taxon>
        <taxon>Malpighiales</taxon>
        <taxon>Euphorbiaceae</taxon>
        <taxon>Crotonoideae</taxon>
        <taxon>Manihoteae</taxon>
        <taxon>Manihot</taxon>
    </lineage>
</organism>